<keyword evidence="4" id="KW-1185">Reference proteome</keyword>
<proteinExistence type="predicted"/>
<dbReference type="EMBL" id="CP089983">
    <property type="protein sequence ID" value="WXB08648.1"/>
    <property type="molecule type" value="Genomic_DNA"/>
</dbReference>
<feature type="chain" id="PRO_5047196469" evidence="2">
    <location>
        <begin position="24"/>
        <end position="297"/>
    </location>
</feature>
<evidence type="ECO:0000256" key="1">
    <source>
        <dbReference type="SAM" id="MobiDB-lite"/>
    </source>
</evidence>
<evidence type="ECO:0000313" key="4">
    <source>
        <dbReference type="Proteomes" id="UP001374803"/>
    </source>
</evidence>
<protein>
    <submittedName>
        <fullName evidence="3">Uncharacterized protein</fullName>
    </submittedName>
</protein>
<feature type="signal peptide" evidence="2">
    <location>
        <begin position="1"/>
        <end position="23"/>
    </location>
</feature>
<organism evidence="3 4">
    <name type="scientific">Pendulispora rubella</name>
    <dbReference type="NCBI Taxonomy" id="2741070"/>
    <lineage>
        <taxon>Bacteria</taxon>
        <taxon>Pseudomonadati</taxon>
        <taxon>Myxococcota</taxon>
        <taxon>Myxococcia</taxon>
        <taxon>Myxococcales</taxon>
        <taxon>Sorangiineae</taxon>
        <taxon>Pendulisporaceae</taxon>
        <taxon>Pendulispora</taxon>
    </lineage>
</organism>
<dbReference type="Proteomes" id="UP001374803">
    <property type="component" value="Chromosome"/>
</dbReference>
<reference evidence="3" key="1">
    <citation type="submission" date="2021-12" db="EMBL/GenBank/DDBJ databases">
        <title>Discovery of the Pendulisporaceae a myxobacterial family with distinct sporulation behavior and unique specialized metabolism.</title>
        <authorList>
            <person name="Garcia R."/>
            <person name="Popoff A."/>
            <person name="Bader C.D."/>
            <person name="Loehr J."/>
            <person name="Walesch S."/>
            <person name="Walt C."/>
            <person name="Boldt J."/>
            <person name="Bunk B."/>
            <person name="Haeckl F.J.F.P.J."/>
            <person name="Gunesch A.P."/>
            <person name="Birkelbach J."/>
            <person name="Nuebel U."/>
            <person name="Pietschmann T."/>
            <person name="Bach T."/>
            <person name="Mueller R."/>
        </authorList>
    </citation>
    <scope>NUCLEOTIDE SEQUENCE</scope>
    <source>
        <strain evidence="3">MSr11367</strain>
    </source>
</reference>
<evidence type="ECO:0000313" key="3">
    <source>
        <dbReference type="EMBL" id="WXB08648.1"/>
    </source>
</evidence>
<gene>
    <name evidence="3" type="ORF">LVJ94_15555</name>
</gene>
<keyword evidence="2" id="KW-0732">Signal</keyword>
<dbReference type="RefSeq" id="WP_394838318.1">
    <property type="nucleotide sequence ID" value="NZ_CP089929.1"/>
</dbReference>
<feature type="region of interest" description="Disordered" evidence="1">
    <location>
        <begin position="261"/>
        <end position="297"/>
    </location>
</feature>
<evidence type="ECO:0000256" key="2">
    <source>
        <dbReference type="SAM" id="SignalP"/>
    </source>
</evidence>
<feature type="compositionally biased region" description="Low complexity" evidence="1">
    <location>
        <begin position="283"/>
        <end position="297"/>
    </location>
</feature>
<accession>A0ABZ2LCI8</accession>
<name>A0ABZ2LCI8_9BACT</name>
<sequence length="297" mass="31982">MKHRLLFAAVVCGGVALSLSSLAADTKASAAAAAAVEAPSVSSLAPQLEGFRWGMSRADVIKTHNQLGGVFDREYNPLLMKMQPGVRMQALESERETRKLQFAKSLHEFKDVPSGFDATGLKGEYSYRNNESALVLEGATKRRFFFFVGSSPGERLWKIYDEVKLLDGGSLGKTYQEAVSKTSANVSVQGKARNADPSRWLNLPYTEWQDGSTHLRVVDRSGERLVGVAMEERNTFRNISAMRPNKLEDPLALDPSIQLVTKGGISDPNAKPAPGAPSGGAEAGVKAGAGKTAAKKK</sequence>